<name>G2QUG6_THETT</name>
<protein>
    <submittedName>
        <fullName evidence="3">Uncharacterized protein</fullName>
    </submittedName>
</protein>
<dbReference type="HOGENOM" id="CLU_017974_0_0_1"/>
<feature type="region of interest" description="Disordered" evidence="2">
    <location>
        <begin position="603"/>
        <end position="625"/>
    </location>
</feature>
<feature type="compositionally biased region" description="Basic and acidic residues" evidence="2">
    <location>
        <begin position="7"/>
        <end position="21"/>
    </location>
</feature>
<feature type="region of interest" description="Disordered" evidence="2">
    <location>
        <begin position="672"/>
        <end position="733"/>
    </location>
</feature>
<feature type="compositionally biased region" description="Low complexity" evidence="2">
    <location>
        <begin position="694"/>
        <end position="710"/>
    </location>
</feature>
<reference evidence="3 4" key="1">
    <citation type="journal article" date="2011" name="Nat. Biotechnol.">
        <title>Comparative genomic analysis of the thermophilic biomass-degrading fungi Myceliophthora thermophila and Thielavia terrestris.</title>
        <authorList>
            <person name="Berka R.M."/>
            <person name="Grigoriev I.V."/>
            <person name="Otillar R."/>
            <person name="Salamov A."/>
            <person name="Grimwood J."/>
            <person name="Reid I."/>
            <person name="Ishmael N."/>
            <person name="John T."/>
            <person name="Darmond C."/>
            <person name="Moisan M.-C."/>
            <person name="Henrissat B."/>
            <person name="Coutinho P.M."/>
            <person name="Lombard V."/>
            <person name="Natvig D.O."/>
            <person name="Lindquist E."/>
            <person name="Schmutz J."/>
            <person name="Lucas S."/>
            <person name="Harris P."/>
            <person name="Powlowski J."/>
            <person name="Bellemare A."/>
            <person name="Taylor D."/>
            <person name="Butler G."/>
            <person name="de Vries R.P."/>
            <person name="Allijn I.E."/>
            <person name="van den Brink J."/>
            <person name="Ushinsky S."/>
            <person name="Storms R."/>
            <person name="Powell A.J."/>
            <person name="Paulsen I.T."/>
            <person name="Elbourne L.D.H."/>
            <person name="Baker S.E."/>
            <person name="Magnuson J."/>
            <person name="LaBoissiere S."/>
            <person name="Clutterbuck A.J."/>
            <person name="Martinez D."/>
            <person name="Wogulis M."/>
            <person name="de Leon A.L."/>
            <person name="Rey M.W."/>
            <person name="Tsang A."/>
        </authorList>
    </citation>
    <scope>NUCLEOTIDE SEQUENCE [LARGE SCALE GENOMIC DNA]</scope>
    <source>
        <strain evidence="4">ATCC 38088 / NRRL 8126</strain>
    </source>
</reference>
<proteinExistence type="predicted"/>
<evidence type="ECO:0000256" key="1">
    <source>
        <dbReference type="SAM" id="Coils"/>
    </source>
</evidence>
<dbReference type="OrthoDB" id="4576515at2759"/>
<dbReference type="RefSeq" id="XP_003650054.1">
    <property type="nucleotide sequence ID" value="XM_003650006.1"/>
</dbReference>
<dbReference type="AlphaFoldDB" id="G2QUG6"/>
<feature type="compositionally biased region" description="Basic and acidic residues" evidence="2">
    <location>
        <begin position="114"/>
        <end position="144"/>
    </location>
</feature>
<evidence type="ECO:0000313" key="4">
    <source>
        <dbReference type="Proteomes" id="UP000008181"/>
    </source>
</evidence>
<keyword evidence="4" id="KW-1185">Reference proteome</keyword>
<dbReference type="Proteomes" id="UP000008181">
    <property type="component" value="Chromosome 1"/>
</dbReference>
<gene>
    <name evidence="3" type="ORF">THITE_2109268</name>
</gene>
<dbReference type="GeneID" id="11515329"/>
<feature type="compositionally biased region" description="Polar residues" evidence="2">
    <location>
        <begin position="28"/>
        <end position="51"/>
    </location>
</feature>
<dbReference type="KEGG" id="ttt:THITE_2109268"/>
<feature type="region of interest" description="Disordered" evidence="2">
    <location>
        <begin position="1"/>
        <end position="81"/>
    </location>
</feature>
<keyword evidence="1" id="KW-0175">Coiled coil</keyword>
<feature type="region of interest" description="Disordered" evidence="2">
    <location>
        <begin position="105"/>
        <end position="179"/>
    </location>
</feature>
<dbReference type="eggNOG" id="ENOG502R6D6">
    <property type="taxonomic scope" value="Eukaryota"/>
</dbReference>
<dbReference type="EMBL" id="CP003009">
    <property type="protein sequence ID" value="AEO63718.1"/>
    <property type="molecule type" value="Genomic_DNA"/>
</dbReference>
<sequence>MTFSPIEPRKDAILLLRRDSSSSRSSSHTNSATPTHSSPKAGSNARITNRDSAPLTPMPNSLPNGLLQPVDEEPNTPSSTIVEFGDLARGNVPSAAQLVESIHRSFHQSQVGHSHSESRSNSKPRPAHDSRESREGREAREQSRNRGVQSSVATRERSQSAHRRSATTRDAKASVNDNKGLADERINRFLQSMAQQAVESELVQENRSLYQRIAALQLTERELLAENQDLTRKLATLKQHHDRRARQWNEGIRRKEIEYEARMRELGELVLDLVSKHPQKLPNILSNEEITAWFDDQDTAWNRWARTFGHQDANRLSSGLHPLQLQELCEDVKGFVRMTDSGGLPPEILNGGKEALHTLLNGMLANFICEEIVASPMWVFAATSMGTLESPGIMPPRPLPALPGVGFRMDTNSFSEVAPLRPGPCPTPKSPQFPPPLITSLLPPSGNSASLLGLPVKSDMERLVHMLADAQDEESRVAAHHWRAQMMRLFADGGFSLKDAAAAGRNESRRTFVDSRLNFARKLKERFLGGSARFLLQDQDANGIEKLECTLTDMIDEALRFSCRLWTRVAPLHLHGWKDLGSKEVKAATPLVTLCHAQAEVEARNHHAGASKDKPSGSAENSEDQPIVMVVQPAVVTESVNLPGAKAGSSTDGVALVWLRARVMLAGPLSSHLSESTTAGVGSQPSSQPDAEPSHSTSSAAASATGSSSKPPTPQALEVLPPSTFKATADAPA</sequence>
<feature type="compositionally biased region" description="Basic and acidic residues" evidence="2">
    <location>
        <begin position="603"/>
        <end position="615"/>
    </location>
</feature>
<feature type="coiled-coil region" evidence="1">
    <location>
        <begin position="213"/>
        <end position="240"/>
    </location>
</feature>
<feature type="compositionally biased region" description="Polar residues" evidence="2">
    <location>
        <begin position="672"/>
        <end position="689"/>
    </location>
</feature>
<evidence type="ECO:0000313" key="3">
    <source>
        <dbReference type="EMBL" id="AEO63718.1"/>
    </source>
</evidence>
<accession>G2QUG6</accession>
<organism evidence="3 4">
    <name type="scientific">Thermothielavioides terrestris (strain ATCC 38088 / NRRL 8126)</name>
    <name type="common">Thielavia terrestris</name>
    <dbReference type="NCBI Taxonomy" id="578455"/>
    <lineage>
        <taxon>Eukaryota</taxon>
        <taxon>Fungi</taxon>
        <taxon>Dikarya</taxon>
        <taxon>Ascomycota</taxon>
        <taxon>Pezizomycotina</taxon>
        <taxon>Sordariomycetes</taxon>
        <taxon>Sordariomycetidae</taxon>
        <taxon>Sordariales</taxon>
        <taxon>Chaetomiaceae</taxon>
        <taxon>Thermothielavioides</taxon>
        <taxon>Thermothielavioides terrestris</taxon>
    </lineage>
</organism>
<evidence type="ECO:0000256" key="2">
    <source>
        <dbReference type="SAM" id="MobiDB-lite"/>
    </source>
</evidence>